<evidence type="ECO:0000313" key="2">
    <source>
        <dbReference type="EMBL" id="CAE0648071.1"/>
    </source>
</evidence>
<name>A0A7S4DGF1_9EUKA</name>
<dbReference type="EMBL" id="HBIV01004026">
    <property type="protein sequence ID" value="CAE0648071.1"/>
    <property type="molecule type" value="Transcribed_RNA"/>
</dbReference>
<feature type="transmembrane region" description="Helical" evidence="1">
    <location>
        <begin position="155"/>
        <end position="181"/>
    </location>
</feature>
<dbReference type="AlphaFoldDB" id="A0A7S4DGF1"/>
<protein>
    <submittedName>
        <fullName evidence="2">Uncharacterized protein</fullName>
    </submittedName>
</protein>
<keyword evidence="1" id="KW-1133">Transmembrane helix</keyword>
<evidence type="ECO:0000256" key="1">
    <source>
        <dbReference type="SAM" id="Phobius"/>
    </source>
</evidence>
<accession>A0A7S4DGF1</accession>
<feature type="transmembrane region" description="Helical" evidence="1">
    <location>
        <begin position="49"/>
        <end position="70"/>
    </location>
</feature>
<sequence>MHFVSRAHSVLDGLVVATGGNVAQTVCPRSTCSGACVLFGVRGKQPRTWWSVHLLPIIGLCACVCGRVVCDCDGGAQTHLDTWILCVAIAFHKLWAAMALGFKLENASKPIDEDEERRNDRGNMLLPVEADKKDMLQTLDSPTPRFDHVHKLHRVAGGGCICGDYVAFIVGFAVLAAVAAAT</sequence>
<reference evidence="2" key="1">
    <citation type="submission" date="2021-01" db="EMBL/GenBank/DDBJ databases">
        <authorList>
            <person name="Corre E."/>
            <person name="Pelletier E."/>
            <person name="Niang G."/>
            <person name="Scheremetjew M."/>
            <person name="Finn R."/>
            <person name="Kale V."/>
            <person name="Holt S."/>
            <person name="Cochrane G."/>
            <person name="Meng A."/>
            <person name="Brown T."/>
            <person name="Cohen L."/>
        </authorList>
    </citation>
    <scope>NUCLEOTIDE SEQUENCE</scope>
    <source>
        <strain evidence="2">CCCM811</strain>
    </source>
</reference>
<proteinExistence type="predicted"/>
<keyword evidence="1" id="KW-0472">Membrane</keyword>
<keyword evidence="1" id="KW-0812">Transmembrane</keyword>
<gene>
    <name evidence="2" type="ORF">LGLO00237_LOCUS2810</name>
</gene>
<feature type="transmembrane region" description="Helical" evidence="1">
    <location>
        <begin position="82"/>
        <end position="102"/>
    </location>
</feature>
<organism evidence="2">
    <name type="scientific">Lotharella globosa</name>
    <dbReference type="NCBI Taxonomy" id="91324"/>
    <lineage>
        <taxon>Eukaryota</taxon>
        <taxon>Sar</taxon>
        <taxon>Rhizaria</taxon>
        <taxon>Cercozoa</taxon>
        <taxon>Chlorarachniophyceae</taxon>
        <taxon>Lotharella</taxon>
    </lineage>
</organism>